<name>A0A381SZE4_9ZZZZ</name>
<accession>A0A381SZE4</accession>
<dbReference type="InterPro" id="IPR035994">
    <property type="entry name" value="Nucleoside_phosphorylase_sf"/>
</dbReference>
<dbReference type="EMBL" id="UINC01003715">
    <property type="protein sequence ID" value="SVA08671.1"/>
    <property type="molecule type" value="Genomic_DNA"/>
</dbReference>
<dbReference type="Gene3D" id="3.40.50.1580">
    <property type="entry name" value="Nucleoside phosphorylase domain"/>
    <property type="match status" value="1"/>
</dbReference>
<keyword evidence="2" id="KW-0808">Transferase</keyword>
<gene>
    <name evidence="4" type="ORF">METZ01_LOCUS61525</name>
</gene>
<evidence type="ECO:0000256" key="1">
    <source>
        <dbReference type="ARBA" id="ARBA00022676"/>
    </source>
</evidence>
<keyword evidence="1" id="KW-0328">Glycosyltransferase</keyword>
<evidence type="ECO:0000259" key="3">
    <source>
        <dbReference type="Pfam" id="PF01048"/>
    </source>
</evidence>
<dbReference type="GO" id="GO:0005829">
    <property type="term" value="C:cytosol"/>
    <property type="evidence" value="ECO:0007669"/>
    <property type="project" value="TreeGrafter"/>
</dbReference>
<dbReference type="InterPro" id="IPR000845">
    <property type="entry name" value="Nucleoside_phosphorylase_d"/>
</dbReference>
<organism evidence="4">
    <name type="scientific">marine metagenome</name>
    <dbReference type="NCBI Taxonomy" id="408172"/>
    <lineage>
        <taxon>unclassified sequences</taxon>
        <taxon>metagenomes</taxon>
        <taxon>ecological metagenomes</taxon>
    </lineage>
</organism>
<dbReference type="GO" id="GO:0019509">
    <property type="term" value="P:L-methionine salvage from methylthioadenosine"/>
    <property type="evidence" value="ECO:0007669"/>
    <property type="project" value="TreeGrafter"/>
</dbReference>
<evidence type="ECO:0000256" key="2">
    <source>
        <dbReference type="ARBA" id="ARBA00022679"/>
    </source>
</evidence>
<feature type="domain" description="Nucleoside phosphorylase" evidence="3">
    <location>
        <begin position="2"/>
        <end position="179"/>
    </location>
</feature>
<reference evidence="4" key="1">
    <citation type="submission" date="2018-05" db="EMBL/GenBank/DDBJ databases">
        <authorList>
            <person name="Lanie J.A."/>
            <person name="Ng W.-L."/>
            <person name="Kazmierczak K.M."/>
            <person name="Andrzejewski T.M."/>
            <person name="Davidsen T.M."/>
            <person name="Wayne K.J."/>
            <person name="Tettelin H."/>
            <person name="Glass J.I."/>
            <person name="Rusch D."/>
            <person name="Podicherti R."/>
            <person name="Tsui H.-C.T."/>
            <person name="Winkler M.E."/>
        </authorList>
    </citation>
    <scope>NUCLEOTIDE SEQUENCE</scope>
</reference>
<dbReference type="CDD" id="cd09010">
    <property type="entry name" value="MTAP_SsMTAPII_like_MTIP"/>
    <property type="match status" value="1"/>
</dbReference>
<sequence>VNYRANIWSLKEQGCTHILATTACGSLKEKIKPGDFVFPDQFIDRTTKRITTFYDDSTVQHVPMGTPFCAITSAVLQDQAGKLGLSFHPQGTVVTIEGPRFSSKAESMIFRSWDCDIINMSTVPEVVLARELGICYQNIAMSTDYDCWHESEEEVSIELVFAVMAKNAETVKKLIKNTIPALSNEDCECRSFYRSINE</sequence>
<proteinExistence type="predicted"/>
<dbReference type="PANTHER" id="PTHR42679:SF2">
    <property type="entry name" value="S-METHYL-5'-THIOADENOSINE PHOSPHORYLASE"/>
    <property type="match status" value="1"/>
</dbReference>
<dbReference type="InterPro" id="IPR010044">
    <property type="entry name" value="MTAP"/>
</dbReference>
<dbReference type="Pfam" id="PF01048">
    <property type="entry name" value="PNP_UDP_1"/>
    <property type="match status" value="1"/>
</dbReference>
<evidence type="ECO:0000313" key="4">
    <source>
        <dbReference type="EMBL" id="SVA08671.1"/>
    </source>
</evidence>
<dbReference type="SUPFAM" id="SSF53167">
    <property type="entry name" value="Purine and uridine phosphorylases"/>
    <property type="match status" value="1"/>
</dbReference>
<feature type="non-terminal residue" evidence="4">
    <location>
        <position position="1"/>
    </location>
</feature>
<dbReference type="PANTHER" id="PTHR42679">
    <property type="entry name" value="S-METHYL-5'-THIOADENOSINE PHOSPHORYLASE"/>
    <property type="match status" value="1"/>
</dbReference>
<protein>
    <recommendedName>
        <fullName evidence="3">Nucleoside phosphorylase domain-containing protein</fullName>
    </recommendedName>
</protein>
<dbReference type="AlphaFoldDB" id="A0A381SZE4"/>
<dbReference type="GO" id="GO:0017061">
    <property type="term" value="F:S-methyl-5-thioadenosine phosphorylase activity"/>
    <property type="evidence" value="ECO:0007669"/>
    <property type="project" value="InterPro"/>
</dbReference>
<dbReference type="GO" id="GO:0009116">
    <property type="term" value="P:nucleoside metabolic process"/>
    <property type="evidence" value="ECO:0007669"/>
    <property type="project" value="InterPro"/>
</dbReference>